<keyword evidence="7" id="KW-1185">Reference proteome</keyword>
<dbReference type="CDD" id="cd00637">
    <property type="entry name" value="7tm_classA_rhodopsin-like"/>
    <property type="match status" value="1"/>
</dbReference>
<dbReference type="Gene3D" id="1.20.1070.10">
    <property type="entry name" value="Rhodopsin 7-helix transmembrane proteins"/>
    <property type="match status" value="1"/>
</dbReference>
<dbReference type="Pfam" id="PF10316">
    <property type="entry name" value="7TM_GPCR_Srbc"/>
    <property type="match status" value="1"/>
</dbReference>
<dbReference type="PANTHER" id="PTHR46955:SF3">
    <property type="entry name" value="G_PROTEIN_RECEP_F1_2 DOMAIN-CONTAINING PROTEIN"/>
    <property type="match status" value="1"/>
</dbReference>
<dbReference type="PANTHER" id="PTHR46955">
    <property type="entry name" value="PROTEIN CBG01349-RELATED"/>
    <property type="match status" value="1"/>
</dbReference>
<evidence type="ECO:0000256" key="1">
    <source>
        <dbReference type="ARBA" id="ARBA00004370"/>
    </source>
</evidence>
<keyword evidence="2 5" id="KW-0812">Transmembrane</keyword>
<evidence type="ECO:0000256" key="4">
    <source>
        <dbReference type="ARBA" id="ARBA00023136"/>
    </source>
</evidence>
<comment type="subcellular location">
    <subcellularLocation>
        <location evidence="1">Membrane</location>
    </subcellularLocation>
</comment>
<evidence type="ECO:0000313" key="8">
    <source>
        <dbReference type="WBParaSite" id="ALUE_0001978801-mRNA-1"/>
    </source>
</evidence>
<evidence type="ECO:0000256" key="2">
    <source>
        <dbReference type="ARBA" id="ARBA00022692"/>
    </source>
</evidence>
<feature type="transmembrane region" description="Helical" evidence="5">
    <location>
        <begin position="214"/>
        <end position="232"/>
    </location>
</feature>
<evidence type="ECO:0000313" key="7">
    <source>
        <dbReference type="Proteomes" id="UP000036681"/>
    </source>
</evidence>
<evidence type="ECO:0000259" key="6">
    <source>
        <dbReference type="PROSITE" id="PS50262"/>
    </source>
</evidence>
<organism evidence="7 8">
    <name type="scientific">Ascaris lumbricoides</name>
    <name type="common">Giant roundworm</name>
    <dbReference type="NCBI Taxonomy" id="6252"/>
    <lineage>
        <taxon>Eukaryota</taxon>
        <taxon>Metazoa</taxon>
        <taxon>Ecdysozoa</taxon>
        <taxon>Nematoda</taxon>
        <taxon>Chromadorea</taxon>
        <taxon>Rhabditida</taxon>
        <taxon>Spirurina</taxon>
        <taxon>Ascaridomorpha</taxon>
        <taxon>Ascaridoidea</taxon>
        <taxon>Ascarididae</taxon>
        <taxon>Ascaris</taxon>
    </lineage>
</organism>
<feature type="transmembrane region" description="Helical" evidence="5">
    <location>
        <begin position="157"/>
        <end position="181"/>
    </location>
</feature>
<feature type="transmembrane region" description="Helical" evidence="5">
    <location>
        <begin position="253"/>
        <end position="275"/>
    </location>
</feature>
<accession>A0A0M3IM10</accession>
<feature type="domain" description="G-protein coupled receptors family 1 profile" evidence="6">
    <location>
        <begin position="8"/>
        <end position="309"/>
    </location>
</feature>
<dbReference type="InterPro" id="IPR017452">
    <property type="entry name" value="GPCR_Rhodpsn_7TM"/>
</dbReference>
<dbReference type="InterPro" id="IPR052322">
    <property type="entry name" value="Mito_rRNA_Mtase_NSUN4"/>
</dbReference>
<dbReference type="PROSITE" id="PS50262">
    <property type="entry name" value="G_PROTEIN_RECEP_F1_2"/>
    <property type="match status" value="1"/>
</dbReference>
<evidence type="ECO:0000256" key="5">
    <source>
        <dbReference type="SAM" id="Phobius"/>
    </source>
</evidence>
<dbReference type="InterPro" id="IPR019420">
    <property type="entry name" value="7TM_GPCR_serpentine_rcpt_Srbc"/>
</dbReference>
<sequence>GRVLQTFANLIVLIAYFRNEKCRKEDAIILLVSLASIDFLYAILFIPYVIYLLIGWVPYGASYDYSPKIILATGGLPAALMKSGCVLTAFIAIDRNVALYFPAKYYGFEKRRILLYAYMFALLMGIIDECVLFMSTSIAQHPNCSTFACFTSPYFQIYWGISNMFVNTLSCALTFILLIALRRTINNILKNKSLEKKRIADKSYFQIYWGMSNMFVNTLSCALTFILLIALRRTINNILKNKSLEKKRIADKSATRTAFCILAISAIFGVVPGLINGCATFLKLELLSDVGFFVDICASVSGLSHAFIFAMAHRDIQQAIVEIFTGRKFHVRVSNNRGIRSQHVTAYGTPR</sequence>
<dbReference type="WBParaSite" id="ALUE_0001978801-mRNA-1">
    <property type="protein sequence ID" value="ALUE_0001978801-mRNA-1"/>
    <property type="gene ID" value="ALUE_0001978801"/>
</dbReference>
<reference evidence="8" key="1">
    <citation type="submission" date="2017-02" db="UniProtKB">
        <authorList>
            <consortium name="WormBaseParasite"/>
        </authorList>
    </citation>
    <scope>IDENTIFICATION</scope>
</reference>
<dbReference type="AlphaFoldDB" id="A0A0M3IM10"/>
<feature type="transmembrane region" description="Helical" evidence="5">
    <location>
        <begin position="69"/>
        <end position="93"/>
    </location>
</feature>
<dbReference type="Proteomes" id="UP000036681">
    <property type="component" value="Unplaced"/>
</dbReference>
<keyword evidence="4 5" id="KW-0472">Membrane</keyword>
<keyword evidence="3 5" id="KW-1133">Transmembrane helix</keyword>
<name>A0A0M3IM10_ASCLU</name>
<evidence type="ECO:0000256" key="3">
    <source>
        <dbReference type="ARBA" id="ARBA00022989"/>
    </source>
</evidence>
<feature type="transmembrane region" description="Helical" evidence="5">
    <location>
        <begin position="113"/>
        <end position="136"/>
    </location>
</feature>
<feature type="transmembrane region" description="Helical" evidence="5">
    <location>
        <begin position="290"/>
        <end position="310"/>
    </location>
</feature>
<feature type="transmembrane region" description="Helical" evidence="5">
    <location>
        <begin position="27"/>
        <end position="57"/>
    </location>
</feature>
<dbReference type="GO" id="GO:0016020">
    <property type="term" value="C:membrane"/>
    <property type="evidence" value="ECO:0007669"/>
    <property type="project" value="UniProtKB-SubCell"/>
</dbReference>
<dbReference type="SUPFAM" id="SSF81321">
    <property type="entry name" value="Family A G protein-coupled receptor-like"/>
    <property type="match status" value="1"/>
</dbReference>
<protein>
    <submittedName>
        <fullName evidence="8">G_PROTEIN_RECEP_F1_2 domain-containing protein</fullName>
    </submittedName>
</protein>
<proteinExistence type="predicted"/>